<gene>
    <name evidence="3" type="ORF">HNQ65_003909</name>
</gene>
<keyword evidence="3" id="KW-0378">Hydrolase</keyword>
<dbReference type="SUPFAM" id="SSF56317">
    <property type="entry name" value="Carbon-nitrogen hydrolase"/>
    <property type="match status" value="1"/>
</dbReference>
<evidence type="ECO:0000256" key="1">
    <source>
        <dbReference type="ARBA" id="ARBA00010613"/>
    </source>
</evidence>
<proteinExistence type="inferred from homology"/>
<keyword evidence="4" id="KW-1185">Reference proteome</keyword>
<dbReference type="AlphaFoldDB" id="A0A7W7YDR7"/>
<evidence type="ECO:0000313" key="4">
    <source>
        <dbReference type="Proteomes" id="UP000590740"/>
    </source>
</evidence>
<dbReference type="Pfam" id="PF00795">
    <property type="entry name" value="CN_hydrolase"/>
    <property type="match status" value="1"/>
</dbReference>
<dbReference type="InterPro" id="IPR052737">
    <property type="entry name" value="Omega-amidase_YafV"/>
</dbReference>
<comment type="similarity">
    <text evidence="1">Belongs to the carbon-nitrogen hydrolase superfamily. NIT1/NIT2 family.</text>
</comment>
<evidence type="ECO:0000313" key="3">
    <source>
        <dbReference type="EMBL" id="MBB5034315.1"/>
    </source>
</evidence>
<dbReference type="InterPro" id="IPR001110">
    <property type="entry name" value="UPF0012_CS"/>
</dbReference>
<protein>
    <submittedName>
        <fullName evidence="3">Putative amidohydrolase</fullName>
    </submittedName>
</protein>
<dbReference type="EMBL" id="JACHIG010000009">
    <property type="protein sequence ID" value="MBB5034315.1"/>
    <property type="molecule type" value="Genomic_DNA"/>
</dbReference>
<dbReference type="PANTHER" id="PTHR47799:SF1">
    <property type="entry name" value="OMEGA-AMIDASE YAFV"/>
    <property type="match status" value="1"/>
</dbReference>
<dbReference type="GO" id="GO:0106008">
    <property type="term" value="F:2-oxoglutaramate amidase activity"/>
    <property type="evidence" value="ECO:0007669"/>
    <property type="project" value="TreeGrafter"/>
</dbReference>
<sequence>MKTFLVQLDPVWENRPANHDKARRLIASANPEPGSLIILPETFSTGFSMNVAVTAEPENGPTEHLLRELAEQYQCCVIGGVVTQAGNGRGMNQAVAISPDGSILARYTKNYPFTFGGEAEVHEAGIGGSLFEWQGLSIAPMICYDLRFPELARKAVRSGAEVLIYIAAWPVKRIQHWITLLQARAIENQAYVIGVNRCGTDPQFTYTGRSLVVDPHGIIIADAAEQERVICAELDTAIVRDWRAQFPALKDADILR</sequence>
<feature type="domain" description="CN hydrolase" evidence="2">
    <location>
        <begin position="1"/>
        <end position="236"/>
    </location>
</feature>
<dbReference type="Proteomes" id="UP000590740">
    <property type="component" value="Unassembled WGS sequence"/>
</dbReference>
<dbReference type="PANTHER" id="PTHR47799">
    <property type="entry name" value="OMEGA-AMIDASE YAFV"/>
    <property type="match status" value="1"/>
</dbReference>
<dbReference type="PROSITE" id="PS01227">
    <property type="entry name" value="UPF0012"/>
    <property type="match status" value="1"/>
</dbReference>
<dbReference type="RefSeq" id="WP_184342004.1">
    <property type="nucleotide sequence ID" value="NZ_JACHIG010000009.1"/>
</dbReference>
<comment type="caution">
    <text evidence="3">The sequence shown here is derived from an EMBL/GenBank/DDBJ whole genome shotgun (WGS) entry which is preliminary data.</text>
</comment>
<evidence type="ECO:0000259" key="2">
    <source>
        <dbReference type="PROSITE" id="PS50263"/>
    </source>
</evidence>
<name>A0A7W7YDR7_9BACT</name>
<dbReference type="InterPro" id="IPR036526">
    <property type="entry name" value="C-N_Hydrolase_sf"/>
</dbReference>
<dbReference type="GO" id="GO:0050152">
    <property type="term" value="F:omega-amidase activity"/>
    <property type="evidence" value="ECO:0007669"/>
    <property type="project" value="TreeGrafter"/>
</dbReference>
<organism evidence="3 4">
    <name type="scientific">Prosthecobacter vanneervenii</name>
    <dbReference type="NCBI Taxonomy" id="48466"/>
    <lineage>
        <taxon>Bacteria</taxon>
        <taxon>Pseudomonadati</taxon>
        <taxon>Verrucomicrobiota</taxon>
        <taxon>Verrucomicrobiia</taxon>
        <taxon>Verrucomicrobiales</taxon>
        <taxon>Verrucomicrobiaceae</taxon>
        <taxon>Prosthecobacter</taxon>
    </lineage>
</organism>
<dbReference type="PROSITE" id="PS50263">
    <property type="entry name" value="CN_HYDROLASE"/>
    <property type="match status" value="1"/>
</dbReference>
<accession>A0A7W7YDR7</accession>
<reference evidence="3 4" key="1">
    <citation type="submission" date="2020-08" db="EMBL/GenBank/DDBJ databases">
        <title>Genomic Encyclopedia of Type Strains, Phase IV (KMG-IV): sequencing the most valuable type-strain genomes for metagenomic binning, comparative biology and taxonomic classification.</title>
        <authorList>
            <person name="Goeker M."/>
        </authorList>
    </citation>
    <scope>NUCLEOTIDE SEQUENCE [LARGE SCALE GENOMIC DNA]</scope>
    <source>
        <strain evidence="3 4">DSM 12252</strain>
    </source>
</reference>
<dbReference type="InterPro" id="IPR003010">
    <property type="entry name" value="C-N_Hydrolase"/>
</dbReference>
<dbReference type="Gene3D" id="3.60.110.10">
    <property type="entry name" value="Carbon-nitrogen hydrolase"/>
    <property type="match status" value="1"/>
</dbReference>
<dbReference type="CDD" id="cd07583">
    <property type="entry name" value="nitrilase_5"/>
    <property type="match status" value="1"/>
</dbReference>